<dbReference type="PANTHER" id="PTHR11845">
    <property type="entry name" value="5'-DEOXYNUCLEOTIDASE HDDC2"/>
    <property type="match status" value="1"/>
</dbReference>
<protein>
    <recommendedName>
        <fullName evidence="3">HD domain-containing protein</fullName>
    </recommendedName>
</protein>
<dbReference type="GO" id="GO:0046872">
    <property type="term" value="F:metal ion binding"/>
    <property type="evidence" value="ECO:0007669"/>
    <property type="project" value="UniProtKB-KW"/>
</dbReference>
<dbReference type="AlphaFoldDB" id="A0ABD6EFU4"/>
<accession>A0ABD6EFU4</accession>
<dbReference type="SUPFAM" id="SSF109604">
    <property type="entry name" value="HD-domain/PDEase-like"/>
    <property type="match status" value="1"/>
</dbReference>
<dbReference type="EMBL" id="JBGFUD010001385">
    <property type="protein sequence ID" value="MFH4976219.1"/>
    <property type="molecule type" value="Genomic_DNA"/>
</dbReference>
<feature type="domain" description="HD" evidence="3">
    <location>
        <begin position="20"/>
        <end position="102"/>
    </location>
</feature>
<dbReference type="Pfam" id="PF13023">
    <property type="entry name" value="HD_3"/>
    <property type="match status" value="1"/>
</dbReference>
<evidence type="ECO:0000313" key="4">
    <source>
        <dbReference type="EMBL" id="MFH4976219.1"/>
    </source>
</evidence>
<evidence type="ECO:0000256" key="2">
    <source>
        <dbReference type="ARBA" id="ARBA00022801"/>
    </source>
</evidence>
<reference evidence="4 5" key="1">
    <citation type="submission" date="2024-08" db="EMBL/GenBank/DDBJ databases">
        <title>Gnathostoma spinigerum genome.</title>
        <authorList>
            <person name="Gonzalez-Bertolin B."/>
            <person name="Monzon S."/>
            <person name="Zaballos A."/>
            <person name="Jimenez P."/>
            <person name="Dekumyoy P."/>
            <person name="Varona S."/>
            <person name="Cuesta I."/>
            <person name="Sumanam S."/>
            <person name="Adisakwattana P."/>
            <person name="Gasser R.B."/>
            <person name="Hernandez-Gonzalez A."/>
            <person name="Young N.D."/>
            <person name="Perteguer M.J."/>
        </authorList>
    </citation>
    <scope>NUCLEOTIDE SEQUENCE [LARGE SCALE GENOMIC DNA]</scope>
    <source>
        <strain evidence="4">AL3</strain>
        <tissue evidence="4">Liver</tissue>
    </source>
</reference>
<dbReference type="Gene3D" id="1.10.3210.10">
    <property type="entry name" value="Hypothetical protein af1432"/>
    <property type="match status" value="1"/>
</dbReference>
<comment type="caution">
    <text evidence="4">The sequence shown here is derived from an EMBL/GenBank/DDBJ whole genome shotgun (WGS) entry which is preliminary data.</text>
</comment>
<keyword evidence="1" id="KW-0479">Metal-binding</keyword>
<organism evidence="4 5">
    <name type="scientific">Gnathostoma spinigerum</name>
    <dbReference type="NCBI Taxonomy" id="75299"/>
    <lineage>
        <taxon>Eukaryota</taxon>
        <taxon>Metazoa</taxon>
        <taxon>Ecdysozoa</taxon>
        <taxon>Nematoda</taxon>
        <taxon>Chromadorea</taxon>
        <taxon>Rhabditida</taxon>
        <taxon>Spirurina</taxon>
        <taxon>Gnathostomatomorpha</taxon>
        <taxon>Gnathostomatoidea</taxon>
        <taxon>Gnathostomatidae</taxon>
        <taxon>Gnathostoma</taxon>
    </lineage>
</organism>
<dbReference type="InterPro" id="IPR006674">
    <property type="entry name" value="HD_domain"/>
</dbReference>
<gene>
    <name evidence="4" type="ORF">AB6A40_002928</name>
</gene>
<dbReference type="InterPro" id="IPR039356">
    <property type="entry name" value="YfbR/HDDC2"/>
</dbReference>
<name>A0ABD6EFU4_9BILA</name>
<sequence length="106" mass="12009">MGQSRMEKTMDVFSLLKVLDNLKHLKRTGWVNHNIAEPETVAAHMYRMAVLAMTLDNNNADILKCIRMALIHDLAEAFVGDITPHDGISPEKKLELEEEISLSMTF</sequence>
<evidence type="ECO:0000259" key="3">
    <source>
        <dbReference type="Pfam" id="PF13023"/>
    </source>
</evidence>
<dbReference type="Proteomes" id="UP001608902">
    <property type="component" value="Unassembled WGS sequence"/>
</dbReference>
<proteinExistence type="predicted"/>
<dbReference type="GO" id="GO:0016787">
    <property type="term" value="F:hydrolase activity"/>
    <property type="evidence" value="ECO:0007669"/>
    <property type="project" value="UniProtKB-KW"/>
</dbReference>
<dbReference type="PANTHER" id="PTHR11845:SF13">
    <property type="entry name" value="5'-DEOXYNUCLEOTIDASE HDDC2"/>
    <property type="match status" value="1"/>
</dbReference>
<evidence type="ECO:0000256" key="1">
    <source>
        <dbReference type="ARBA" id="ARBA00022723"/>
    </source>
</evidence>
<keyword evidence="5" id="KW-1185">Reference proteome</keyword>
<evidence type="ECO:0000313" key="5">
    <source>
        <dbReference type="Proteomes" id="UP001608902"/>
    </source>
</evidence>
<keyword evidence="2" id="KW-0378">Hydrolase</keyword>